<comment type="caution">
    <text evidence="1">The sequence shown here is derived from an EMBL/GenBank/DDBJ whole genome shotgun (WGS) entry which is preliminary data.</text>
</comment>
<proteinExistence type="predicted"/>
<dbReference type="Proteomes" id="UP000675121">
    <property type="component" value="Unassembled WGS sequence"/>
</dbReference>
<dbReference type="EMBL" id="CAJNAS010000030">
    <property type="protein sequence ID" value="CAE6959806.1"/>
    <property type="molecule type" value="Genomic_DNA"/>
</dbReference>
<keyword evidence="2" id="KW-1185">Reference proteome</keyword>
<evidence type="ECO:0000313" key="2">
    <source>
        <dbReference type="Proteomes" id="UP000675121"/>
    </source>
</evidence>
<protein>
    <submittedName>
        <fullName evidence="1">Uncharacterized protein</fullName>
    </submittedName>
</protein>
<name>A0A9N8N6Z9_9BURK</name>
<dbReference type="AlphaFoldDB" id="A0A9N8N6Z9"/>
<evidence type="ECO:0000313" key="1">
    <source>
        <dbReference type="EMBL" id="CAE6959806.1"/>
    </source>
</evidence>
<accession>A0A9N8N6Z9</accession>
<reference evidence="1" key="1">
    <citation type="submission" date="2021-02" db="EMBL/GenBank/DDBJ databases">
        <authorList>
            <person name="Vanwijnsberghe S."/>
        </authorList>
    </citation>
    <scope>NUCLEOTIDE SEQUENCE</scope>
    <source>
        <strain evidence="1">R-70211</strain>
    </source>
</reference>
<dbReference type="RefSeq" id="WP_201139462.1">
    <property type="nucleotide sequence ID" value="NZ_CAJNAS010000030.1"/>
</dbReference>
<organism evidence="1 2">
    <name type="scientific">Paraburkholderia domus</name>
    <dbReference type="NCBI Taxonomy" id="2793075"/>
    <lineage>
        <taxon>Bacteria</taxon>
        <taxon>Pseudomonadati</taxon>
        <taxon>Pseudomonadota</taxon>
        <taxon>Betaproteobacteria</taxon>
        <taxon>Burkholderiales</taxon>
        <taxon>Burkholderiaceae</taxon>
        <taxon>Paraburkholderia</taxon>
    </lineage>
</organism>
<sequence length="57" mass="5828">MQITALVLDPAGQPRTINPAHPAAAAGLVMAAPQPLQGNGSLRDRWLFAAPEGAAPE</sequence>
<gene>
    <name evidence="1" type="ORF">R70211_06861</name>
</gene>